<gene>
    <name evidence="2" type="ORF">BVRB_007540</name>
</gene>
<reference evidence="2 3" key="1">
    <citation type="journal article" date="2014" name="Nature">
        <title>The genome of the recently domesticated crop plant sugar beet (Beta vulgaris).</title>
        <authorList>
            <person name="Dohm J.C."/>
            <person name="Minoche A.E."/>
            <person name="Holtgrawe D."/>
            <person name="Capella-Gutierrez S."/>
            <person name="Zakrzewski F."/>
            <person name="Tafer H."/>
            <person name="Rupp O."/>
            <person name="Sorensen T.R."/>
            <person name="Stracke R."/>
            <person name="Reinhardt R."/>
            <person name="Goesmann A."/>
            <person name="Kraft T."/>
            <person name="Schulz B."/>
            <person name="Stadler P.F."/>
            <person name="Schmidt T."/>
            <person name="Gabaldon T."/>
            <person name="Lehrach H."/>
            <person name="Weisshaar B."/>
            <person name="Himmelbauer H."/>
        </authorList>
    </citation>
    <scope>NUCLEOTIDE SEQUENCE [LARGE SCALE GENOMIC DNA]</scope>
    <source>
        <tissue evidence="2">Taproot</tissue>
    </source>
</reference>
<protein>
    <submittedName>
        <fullName evidence="2">Uncharacterized protein</fullName>
    </submittedName>
</protein>
<feature type="compositionally biased region" description="Basic and acidic residues" evidence="1">
    <location>
        <begin position="319"/>
        <end position="329"/>
    </location>
</feature>
<evidence type="ECO:0000313" key="2">
    <source>
        <dbReference type="EMBL" id="KMS95514.1"/>
    </source>
</evidence>
<feature type="region of interest" description="Disordered" evidence="1">
    <location>
        <begin position="111"/>
        <end position="205"/>
    </location>
</feature>
<dbReference type="eggNOG" id="ENOG502QR5K">
    <property type="taxonomic scope" value="Eukaryota"/>
</dbReference>
<feature type="compositionally biased region" description="Low complexity" evidence="1">
    <location>
        <begin position="177"/>
        <end position="193"/>
    </location>
</feature>
<evidence type="ECO:0000256" key="1">
    <source>
        <dbReference type="SAM" id="MobiDB-lite"/>
    </source>
</evidence>
<organism evidence="2 3">
    <name type="scientific">Beta vulgaris subsp. vulgaris</name>
    <name type="common">Beet</name>
    <dbReference type="NCBI Taxonomy" id="3555"/>
    <lineage>
        <taxon>Eukaryota</taxon>
        <taxon>Viridiplantae</taxon>
        <taxon>Streptophyta</taxon>
        <taxon>Embryophyta</taxon>
        <taxon>Tracheophyta</taxon>
        <taxon>Spermatophyta</taxon>
        <taxon>Magnoliopsida</taxon>
        <taxon>eudicotyledons</taxon>
        <taxon>Gunneridae</taxon>
        <taxon>Pentapetalae</taxon>
        <taxon>Caryophyllales</taxon>
        <taxon>Chenopodiaceae</taxon>
        <taxon>Betoideae</taxon>
        <taxon>Beta</taxon>
    </lineage>
</organism>
<dbReference type="Proteomes" id="UP000035740">
    <property type="component" value="Unassembled WGS sequence"/>
</dbReference>
<keyword evidence="3" id="KW-1185">Reference proteome</keyword>
<feature type="compositionally biased region" description="Polar residues" evidence="1">
    <location>
        <begin position="500"/>
        <end position="512"/>
    </location>
</feature>
<dbReference type="PANTHER" id="PTHR33737:SF2">
    <property type="entry name" value="OS12G0102700 PROTEIN"/>
    <property type="match status" value="1"/>
</dbReference>
<feature type="compositionally biased region" description="Low complexity" evidence="1">
    <location>
        <begin position="251"/>
        <end position="284"/>
    </location>
</feature>
<dbReference type="PANTHER" id="PTHR33737">
    <property type="entry name" value="OS05G0121800 PROTEIN"/>
    <property type="match status" value="1"/>
</dbReference>
<feature type="region of interest" description="Disordered" evidence="1">
    <location>
        <begin position="319"/>
        <end position="512"/>
    </location>
</feature>
<proteinExistence type="predicted"/>
<feature type="compositionally biased region" description="Polar residues" evidence="1">
    <location>
        <begin position="410"/>
        <end position="453"/>
    </location>
</feature>
<feature type="compositionally biased region" description="Low complexity" evidence="1">
    <location>
        <begin position="479"/>
        <end position="497"/>
    </location>
</feature>
<dbReference type="EMBL" id="KQ090459">
    <property type="protein sequence ID" value="KMS95514.1"/>
    <property type="molecule type" value="Genomic_DNA"/>
</dbReference>
<dbReference type="OrthoDB" id="1931260at2759"/>
<name>A0A0J8B336_BETVV</name>
<evidence type="ECO:0000313" key="3">
    <source>
        <dbReference type="Proteomes" id="UP000035740"/>
    </source>
</evidence>
<feature type="region of interest" description="Disordered" evidence="1">
    <location>
        <begin position="230"/>
        <end position="287"/>
    </location>
</feature>
<dbReference type="GO" id="GO:0008017">
    <property type="term" value="F:microtubule binding"/>
    <property type="evidence" value="ECO:0007669"/>
    <property type="project" value="InterPro"/>
</dbReference>
<dbReference type="InterPro" id="IPR045882">
    <property type="entry name" value="GPT1/2"/>
</dbReference>
<sequence length="1343" mass="143675">MFAEGVPLNLPSSTSALNGPKRTGKCNLRKSLAWDSAFFTNAGVLDPEELSSIIEGAETSVKQNQSLPGIQEELSKSTDSVSTFQSDNLTLESLEADLFSDIRASIQRCSKSSATGMSPGSKVHGEEESTNACSTKIVEPSRKMAKPKSASNKLMSGVQRPVRTLKPVSVSKQETKPPVSRSREPSSLLPRPLNKAAGEPNLKVAATPKRMSVGAGRVKVDAIAAESVKVKGSSLPEAPRQVNSRKPLPKAPASSKIPAPSSVLNRTTTRSSRSSCDSSSSSASENVRKSHLGAIKGMMVKNVNVACGSKIRTSSKLIEKARSQNKDSRLSASLKSASDLSPSISPASSISEWSTESSSSTATVNQKHFGVNPYPPSSQDVTVDSNITRTLRNLSSDRALSEHDNKVPQIFSQSAKQTPSTGSVVSNTRSGSVSSQLVKQQPSTGSVVSNNRPDSAKPSGLRMPSPNIGFFDGVKAGARTPSSSRSRSTLPSSLPRSAAGTFSPSGTSNKTKLATGASRLTAAGGAGRAKLKQQTDTNLKTAACLLDQFVDLQTPSVAKHIDNNSKTSSEFLRSTPPKSALERNKVIPEASDLRNLVPDCGLVYEDKLTSDLVTVDSVETSSELLTSISPKSAVGAINDIPEASVPGKHVSDSWQVGKYNFACDLLTVTTEDGPKPDSQNFEADLKSCVQDNLVDLENPTSKLPESNLSKSVLEIDSEVAKATDGGKQVLELALKAKDDIVASEDEASPQGKLLITLDLEKISTNELKADSQSINPNVPPTAQLQGCSADLQGASQAKNTDIGSGSSSVLSNGTSCMPAFKPNSEVHDGEKDALPDFGSVVEDDLIAPETEKILHSANHLVAVVSEDGSNILDRIDCVKTECASPHSTTEQSNRSNGSISYNLISSHQVDEADNLDFVGHHTQQDDSEIMGHSATDENQCLESVVVESEEDAFKLISEVDDEEKHTLPDFVSVVEDGLVAPETEKIFHSANDLVDVTSEDGSEILDRADCVKIESASPRFNMEQSNRSNSSTFYNLIPSQQVDEADNLDFVGHHTQQDEGESMGDNAIDENQCLETVLVEFKEDALKPISEVDDGEKHTLPNFGSVVADDLIAPETEKILHSATDLVAVASEDGSNILDGTTDWIKIECARPHSSMEQSSRSNSCTFYNFTPSQEVDEDDNLDCVGHQAQQDDSETMGHSATDENQCLVTVPVEFKEDAYDEIQLEGFSSNMDSRDNKVEMPEKLDRNLQSDSMLFDKVTSGFSSFMEPCDHKENESAQLASLISCSPLPSLEVGYAARTPFKIKNTVPNLVELSNPATGSATEAFLKVDVVPSLENSQKETY</sequence>
<feature type="compositionally biased region" description="Polar residues" evidence="1">
    <location>
        <begin position="377"/>
        <end position="398"/>
    </location>
</feature>
<accession>A0A0J8B336</accession>
<dbReference type="Gramene" id="KMS95514">
    <property type="protein sequence ID" value="KMS95514"/>
    <property type="gene ID" value="BVRB_007540"/>
</dbReference>
<feature type="compositionally biased region" description="Low complexity" evidence="1">
    <location>
        <begin position="330"/>
        <end position="362"/>
    </location>
</feature>